<feature type="compositionally biased region" description="Basic and acidic residues" evidence="1">
    <location>
        <begin position="94"/>
        <end position="131"/>
    </location>
</feature>
<feature type="region of interest" description="Disordered" evidence="1">
    <location>
        <begin position="74"/>
        <end position="214"/>
    </location>
</feature>
<evidence type="ECO:0000256" key="1">
    <source>
        <dbReference type="SAM" id="MobiDB-lite"/>
    </source>
</evidence>
<evidence type="ECO:0008006" key="4">
    <source>
        <dbReference type="Google" id="ProtNLM"/>
    </source>
</evidence>
<organism evidence="2 3">
    <name type="scientific">Exophiala mesophila</name>
    <name type="common">Black yeast-like fungus</name>
    <dbReference type="NCBI Taxonomy" id="212818"/>
    <lineage>
        <taxon>Eukaryota</taxon>
        <taxon>Fungi</taxon>
        <taxon>Dikarya</taxon>
        <taxon>Ascomycota</taxon>
        <taxon>Pezizomycotina</taxon>
        <taxon>Eurotiomycetes</taxon>
        <taxon>Chaetothyriomycetidae</taxon>
        <taxon>Chaetothyriales</taxon>
        <taxon>Herpotrichiellaceae</taxon>
        <taxon>Exophiala</taxon>
    </lineage>
</organism>
<dbReference type="GO" id="GO:0004860">
    <property type="term" value="F:protein kinase inhibitor activity"/>
    <property type="evidence" value="ECO:0007669"/>
    <property type="project" value="TreeGrafter"/>
</dbReference>
<dbReference type="GO" id="GO:0005730">
    <property type="term" value="C:nucleolus"/>
    <property type="evidence" value="ECO:0007669"/>
    <property type="project" value="TreeGrafter"/>
</dbReference>
<dbReference type="OrthoDB" id="10067079at2759"/>
<reference evidence="2 3" key="1">
    <citation type="submission" date="2017-03" db="EMBL/GenBank/DDBJ databases">
        <title>Genomes of endolithic fungi from Antarctica.</title>
        <authorList>
            <person name="Coleine C."/>
            <person name="Masonjones S."/>
            <person name="Stajich J.E."/>
        </authorList>
    </citation>
    <scope>NUCLEOTIDE SEQUENCE [LARGE SCALE GENOMIC DNA]</scope>
    <source>
        <strain evidence="2 3">CCFEE 6314</strain>
    </source>
</reference>
<dbReference type="GO" id="GO:0019901">
    <property type="term" value="F:protein kinase binding"/>
    <property type="evidence" value="ECO:0007669"/>
    <property type="project" value="TreeGrafter"/>
</dbReference>
<dbReference type="PANTHER" id="PTHR13507">
    <property type="entry name" value="PRKR-INTERACTING PROTEIN 1"/>
    <property type="match status" value="1"/>
</dbReference>
<dbReference type="PANTHER" id="PTHR13507:SF0">
    <property type="entry name" value="PRKR-INTERACTING PROTEIN 1"/>
    <property type="match status" value="1"/>
</dbReference>
<proteinExistence type="predicted"/>
<protein>
    <recommendedName>
        <fullName evidence="4">PRKR-interacting protein 1</fullName>
    </recommendedName>
</protein>
<evidence type="ECO:0000313" key="3">
    <source>
        <dbReference type="Proteomes" id="UP000288859"/>
    </source>
</evidence>
<sequence>MSEPIPESIPTSADRRSHRPIKRARGTNTALVNQANEIETLFLDPSKPVTLPSASSSNGNARTLAAPPEIVANVQGSSAGAGSGEFHVYKASRRREYERLRVMEEEAKKEEDDEKWEREERERKERDEERTRKNREKRMKKKGKGKGNAKDSASGHGGSVGAGDATENNGAVDGNKKKGGLQIPKRADGDDDQTSDFGVAEIPKETGITIHDDD</sequence>
<dbReference type="VEuPathDB" id="FungiDB:PV10_01199"/>
<dbReference type="GO" id="GO:0003725">
    <property type="term" value="F:double-stranded RNA binding"/>
    <property type="evidence" value="ECO:0007669"/>
    <property type="project" value="InterPro"/>
</dbReference>
<dbReference type="AlphaFoldDB" id="A0A438MZQ4"/>
<evidence type="ECO:0000313" key="2">
    <source>
        <dbReference type="EMBL" id="RVX68804.1"/>
    </source>
</evidence>
<feature type="region of interest" description="Disordered" evidence="1">
    <location>
        <begin position="1"/>
        <end position="27"/>
    </location>
</feature>
<dbReference type="EMBL" id="NAJM01000035">
    <property type="protein sequence ID" value="RVX68804.1"/>
    <property type="molecule type" value="Genomic_DNA"/>
</dbReference>
<gene>
    <name evidence="2" type="ORF">B0A52_07690</name>
</gene>
<feature type="compositionally biased region" description="Basic residues" evidence="1">
    <location>
        <begin position="132"/>
        <end position="147"/>
    </location>
</feature>
<dbReference type="Pfam" id="PF06658">
    <property type="entry name" value="DUF1168"/>
    <property type="match status" value="1"/>
</dbReference>
<accession>A0A438MZQ4</accession>
<dbReference type="Proteomes" id="UP000288859">
    <property type="component" value="Unassembled WGS sequence"/>
</dbReference>
<comment type="caution">
    <text evidence="2">The sequence shown here is derived from an EMBL/GenBank/DDBJ whole genome shotgun (WGS) entry which is preliminary data.</text>
</comment>
<name>A0A438MZQ4_EXOME</name>
<feature type="compositionally biased region" description="Basic residues" evidence="1">
    <location>
        <begin position="16"/>
        <end position="25"/>
    </location>
</feature>
<dbReference type="InterPro" id="IPR009548">
    <property type="entry name" value="Prkrip1"/>
</dbReference>